<dbReference type="RefSeq" id="WP_264344571.1">
    <property type="nucleotide sequence ID" value="NZ_JAPAIK010000012.1"/>
</dbReference>
<accession>A0AAW5TGM7</accession>
<organism evidence="3 4">
    <name type="scientific">Streptococcus anginosus</name>
    <dbReference type="NCBI Taxonomy" id="1328"/>
    <lineage>
        <taxon>Bacteria</taxon>
        <taxon>Bacillati</taxon>
        <taxon>Bacillota</taxon>
        <taxon>Bacilli</taxon>
        <taxon>Lactobacillales</taxon>
        <taxon>Streptococcaceae</taxon>
        <taxon>Streptococcus</taxon>
        <taxon>Streptococcus anginosus group</taxon>
    </lineage>
</organism>
<dbReference type="NCBIfam" id="TIGR04320">
    <property type="entry name" value="Surf_Exclu_PgrA"/>
    <property type="match status" value="1"/>
</dbReference>
<dbReference type="NCBIfam" id="TIGR01167">
    <property type="entry name" value="LPXTG_anchor"/>
    <property type="match status" value="1"/>
</dbReference>
<reference evidence="3" key="1">
    <citation type="submission" date="2022-10" db="EMBL/GenBank/DDBJ databases">
        <title>Comparative genomic study of S. anginosus.</title>
        <authorList>
            <person name="Prasad A."/>
            <person name="Ene A."/>
            <person name="Jablonska S."/>
            <person name="Du J."/>
            <person name="Wolfe A.J."/>
            <person name="Putonti C."/>
        </authorList>
    </citation>
    <scope>NUCLEOTIDE SEQUENCE</scope>
    <source>
        <strain evidence="3">UMB6888</strain>
    </source>
</reference>
<evidence type="ECO:0000256" key="2">
    <source>
        <dbReference type="SAM" id="MobiDB-lite"/>
    </source>
</evidence>
<gene>
    <name evidence="3" type="ORF">OJ930_02920</name>
</gene>
<evidence type="ECO:0000313" key="4">
    <source>
        <dbReference type="Proteomes" id="UP001208853"/>
    </source>
</evidence>
<feature type="region of interest" description="Disordered" evidence="2">
    <location>
        <begin position="537"/>
        <end position="556"/>
    </location>
</feature>
<dbReference type="EMBL" id="JAPAIK010000012">
    <property type="protein sequence ID" value="MCW1072023.1"/>
    <property type="molecule type" value="Genomic_DNA"/>
</dbReference>
<keyword evidence="1" id="KW-0175">Coiled coil</keyword>
<dbReference type="InterPro" id="IPR027607">
    <property type="entry name" value="Surf_Exclu_SEC10/PgrA"/>
</dbReference>
<proteinExistence type="predicted"/>
<dbReference type="AlphaFoldDB" id="A0AAW5TGM7"/>
<name>A0AAW5TGM7_STRAP</name>
<sequence>MNKVSKTLMTTVATVAVVGAGQVVYAEDMQPKEIKGTEAAQTKPVVTKEEVTQSQTAVDTATAAVKAQEQVTNQAKVEAENAENTVKTETTNVAQTEKVAQEATPKNVAKAETSVKETTNQVSQAENAVFASQTAQQTAQSEVTKQTEAVAKVQEAVTQKQAEVAQAEKKVAEKQAILDGTGTKEIIAKAEQTQAKVNADKEAVAKAQTDLAEAKQADQKRASELSTAEKEVTQAQTTVDTSKAELDQMVAMANKTAEVLEKATVDLTKANQDVEAINQINLTQEYIAALRDYAQKIATVSPAEEKAMTDKLVALGKVLAKQNRFKANKNDSEEKLDLNNLSEATREELSLFAADLLNQIHAAFGTSKVEVTKDVTKIINDHVSTSKTNGVKGHDTEHLNKLLAQYNITSSETDENIGLMGGSGIYSAKQFVTKAELKRLVYNTILNLMFNAFDDVEDNVNNEFLHASSMAGLFAPEAKTSYLGVGTSYKDDFWQVVNFLFVHDKALTNSTFNRTALANPFDSQELLNTQKEAQSTYDVVKQDDDRAQADKSKAETSVKEATAHLTEATAQRDAIKAIEVKTPAAQTQLDQAQATLKADEAENKVAQEAVAQLNADVKAKQAALAQAKAELAQQQSELNALKNSLSDEQNKLATKKADLAKAQALVSQRENELVQAKARLIAAQEKVRQLKDAPARLAQAKQNLLTAKQTLAEKKGLLEKEEAKLQVLKATQTEVVAQHAKLVKTYQAQLEAERLAKLAAQKVAIEQAGGEAIPVVDETGKITSYVDGKKQAVTPTLTPTKTNHKRVTVNYNTVSAKQLPSTGEVTSWLGIIGGAVLSVLSFAGHKRKEVE</sequence>
<feature type="coiled-coil region" evidence="1">
    <location>
        <begin position="584"/>
        <end position="731"/>
    </location>
</feature>
<feature type="region of interest" description="Disordered" evidence="2">
    <location>
        <begin position="215"/>
        <end position="239"/>
    </location>
</feature>
<evidence type="ECO:0000256" key="1">
    <source>
        <dbReference type="SAM" id="Coils"/>
    </source>
</evidence>
<comment type="caution">
    <text evidence="3">The sequence shown here is derived from an EMBL/GenBank/DDBJ whole genome shotgun (WGS) entry which is preliminary data.</text>
</comment>
<evidence type="ECO:0000313" key="3">
    <source>
        <dbReference type="EMBL" id="MCW1072023.1"/>
    </source>
</evidence>
<feature type="compositionally biased region" description="Basic and acidic residues" evidence="2">
    <location>
        <begin position="540"/>
        <end position="556"/>
    </location>
</feature>
<protein>
    <submittedName>
        <fullName evidence="3">SEC10/PgrA surface exclusion domain-containing protein</fullName>
    </submittedName>
</protein>
<feature type="compositionally biased region" description="Basic and acidic residues" evidence="2">
    <location>
        <begin position="215"/>
        <end position="232"/>
    </location>
</feature>
<dbReference type="Proteomes" id="UP001208853">
    <property type="component" value="Unassembled WGS sequence"/>
</dbReference>